<keyword evidence="3" id="KW-1185">Reference proteome</keyword>
<sequence length="199" mass="21265">MVNGLTETYDTVASFIQQSNPLPIFYKARSMILLEETRKAQQSGVTSAAALIHTGSPSPAPTSPRPPRSVSHGRGRTSRPNKPRNSAPTHGAPGYSASPWPMPPPWVFYLPHQWTPPCPYPTTGTSAMAPRFANPAAGILGPRPAQAHTTSYMQPTDIAAAMHTMSLTPPDANWYMDTGATSHMTANQGSPDGHSGHEV</sequence>
<name>A0AAV0E5S2_9ASTE</name>
<protein>
    <submittedName>
        <fullName evidence="2">Uncharacterized protein</fullName>
    </submittedName>
</protein>
<accession>A0AAV0E5S2</accession>
<dbReference type="EMBL" id="CAMAPF010000244">
    <property type="protein sequence ID" value="CAH9115334.1"/>
    <property type="molecule type" value="Genomic_DNA"/>
</dbReference>
<evidence type="ECO:0000256" key="1">
    <source>
        <dbReference type="SAM" id="MobiDB-lite"/>
    </source>
</evidence>
<organism evidence="2 3">
    <name type="scientific">Cuscuta epithymum</name>
    <dbReference type="NCBI Taxonomy" id="186058"/>
    <lineage>
        <taxon>Eukaryota</taxon>
        <taxon>Viridiplantae</taxon>
        <taxon>Streptophyta</taxon>
        <taxon>Embryophyta</taxon>
        <taxon>Tracheophyta</taxon>
        <taxon>Spermatophyta</taxon>
        <taxon>Magnoliopsida</taxon>
        <taxon>eudicotyledons</taxon>
        <taxon>Gunneridae</taxon>
        <taxon>Pentapetalae</taxon>
        <taxon>asterids</taxon>
        <taxon>lamiids</taxon>
        <taxon>Solanales</taxon>
        <taxon>Convolvulaceae</taxon>
        <taxon>Cuscuteae</taxon>
        <taxon>Cuscuta</taxon>
        <taxon>Cuscuta subgen. Cuscuta</taxon>
    </lineage>
</organism>
<evidence type="ECO:0000313" key="3">
    <source>
        <dbReference type="Proteomes" id="UP001152523"/>
    </source>
</evidence>
<feature type="compositionally biased region" description="Pro residues" evidence="1">
    <location>
        <begin position="58"/>
        <end position="67"/>
    </location>
</feature>
<proteinExistence type="predicted"/>
<dbReference type="AlphaFoldDB" id="A0AAV0E5S2"/>
<feature type="compositionally biased region" description="Basic residues" evidence="1">
    <location>
        <begin position="71"/>
        <end position="82"/>
    </location>
</feature>
<gene>
    <name evidence="2" type="ORF">CEPIT_LOCUS21044</name>
</gene>
<feature type="region of interest" description="Disordered" evidence="1">
    <location>
        <begin position="52"/>
        <end position="96"/>
    </location>
</feature>
<dbReference type="Proteomes" id="UP001152523">
    <property type="component" value="Unassembled WGS sequence"/>
</dbReference>
<reference evidence="2" key="1">
    <citation type="submission" date="2022-07" db="EMBL/GenBank/DDBJ databases">
        <authorList>
            <person name="Macas J."/>
            <person name="Novak P."/>
            <person name="Neumann P."/>
        </authorList>
    </citation>
    <scope>NUCLEOTIDE SEQUENCE</scope>
</reference>
<comment type="caution">
    <text evidence="2">The sequence shown here is derived from an EMBL/GenBank/DDBJ whole genome shotgun (WGS) entry which is preliminary data.</text>
</comment>
<evidence type="ECO:0000313" key="2">
    <source>
        <dbReference type="EMBL" id="CAH9115334.1"/>
    </source>
</evidence>
<dbReference type="PANTHER" id="PTHR47481:SF38">
    <property type="entry name" value="POU DOMAIN, CLASS 4, TRANSCRIPTION FACTOR 1-LIKE"/>
    <property type="match status" value="1"/>
</dbReference>
<dbReference type="PANTHER" id="PTHR47481">
    <property type="match status" value="1"/>
</dbReference>